<dbReference type="EMBL" id="AE000657">
    <property type="protein sequence ID" value="AAC07679.1"/>
    <property type="molecule type" value="Genomic_DNA"/>
</dbReference>
<dbReference type="HOGENOM" id="CLU_1313307_0_0_0"/>
<sequence length="209" mass="24241">MEFYDPKVKQEIKVLPKDYVQSVDNMSANDFLKIYLETLRYQDPFNQTDISKSLDDMVKINQIKYFTEMKQFLESLKAWMNQMTFLNTATLIGKEFIFRTEVLDTIKRDKYYILSPENVNNAKIRVYDGEELVKEVKIDIKKGLNEIDVSDLPKGQFSIKIFKGDNELTGWQLGFKEKINAVSILNGDLYLELSEGTLISSDKIIYVGG</sequence>
<accession>O67710</accession>
<dbReference type="InParanoid" id="O67710"/>
<keyword evidence="1" id="KW-0282">Flagellum</keyword>
<dbReference type="Proteomes" id="UP000000798">
    <property type="component" value="Chromosome"/>
</dbReference>
<gene>
    <name evidence="1" type="ordered locus">aq_1858</name>
</gene>
<dbReference type="RefSeq" id="WP_010881214.1">
    <property type="nucleotide sequence ID" value="NC_000918.1"/>
</dbReference>
<dbReference type="STRING" id="224324.aq_1858"/>
<evidence type="ECO:0000313" key="1">
    <source>
        <dbReference type="EMBL" id="AAC07679.1"/>
    </source>
</evidence>
<organism evidence="1 2">
    <name type="scientific">Aquifex aeolicus (strain VF5)</name>
    <dbReference type="NCBI Taxonomy" id="224324"/>
    <lineage>
        <taxon>Bacteria</taxon>
        <taxon>Pseudomonadati</taxon>
        <taxon>Aquificota</taxon>
        <taxon>Aquificia</taxon>
        <taxon>Aquificales</taxon>
        <taxon>Aquificaceae</taxon>
        <taxon>Aquifex</taxon>
    </lineage>
</organism>
<proteinExistence type="predicted"/>
<dbReference type="OrthoDB" id="12447at2"/>
<dbReference type="KEGG" id="aae:aq_1858"/>
<protein>
    <submittedName>
        <fullName evidence="1">Flagellar hook assembly protein</fullName>
    </submittedName>
</protein>
<name>O67710_AQUAE</name>
<dbReference type="EnsemblBacteria" id="AAC07679">
    <property type="protein sequence ID" value="AAC07679"/>
    <property type="gene ID" value="aq_1858"/>
</dbReference>
<reference evidence="1 2" key="1">
    <citation type="journal article" date="1998" name="Nature">
        <title>The complete genome of the hyperthermophilic bacterium Aquifex aeolicus.</title>
        <authorList>
            <person name="Deckert G."/>
            <person name="Warren P.V."/>
            <person name="Gaasterland T."/>
            <person name="Young W.G."/>
            <person name="Lenox A.L."/>
            <person name="Graham D.E."/>
            <person name="Overbeek R."/>
            <person name="Snead M.A."/>
            <person name="Keller M."/>
            <person name="Aujay M."/>
            <person name="Huber R."/>
            <person name="Feldman R.A."/>
            <person name="Short J.M."/>
            <person name="Olson G.J."/>
            <person name="Swanson R.V."/>
        </authorList>
    </citation>
    <scope>NUCLEOTIDE SEQUENCE [LARGE SCALE GENOMIC DNA]</scope>
    <source>
        <strain evidence="1 2">VF5</strain>
    </source>
</reference>
<keyword evidence="2" id="KW-1185">Reference proteome</keyword>
<dbReference type="PIR" id="D70460">
    <property type="entry name" value="D70460"/>
</dbReference>
<evidence type="ECO:0000313" key="2">
    <source>
        <dbReference type="Proteomes" id="UP000000798"/>
    </source>
</evidence>
<keyword evidence="1" id="KW-0966">Cell projection</keyword>
<keyword evidence="1" id="KW-0969">Cilium</keyword>
<dbReference type="eggNOG" id="COG1843">
    <property type="taxonomic scope" value="Bacteria"/>
</dbReference>
<dbReference type="AlphaFoldDB" id="O67710"/>
<dbReference type="SMR" id="O67710"/>
<dbReference type="GO" id="GO:0044781">
    <property type="term" value="P:bacterial-type flagellum organization"/>
    <property type="evidence" value="ECO:0007669"/>
    <property type="project" value="UniProtKB-UniRule"/>
</dbReference>